<feature type="non-terminal residue" evidence="8">
    <location>
        <position position="1"/>
    </location>
</feature>
<keyword evidence="3" id="KW-0349">Heme</keyword>
<dbReference type="InterPro" id="IPR020835">
    <property type="entry name" value="Catalase_sf"/>
</dbReference>
<gene>
    <name evidence="8" type="ORF">ACJMK2_027560</name>
</gene>
<dbReference type="EMBL" id="JBJQND010000003">
    <property type="protein sequence ID" value="KAL3881098.1"/>
    <property type="molecule type" value="Genomic_DNA"/>
</dbReference>
<dbReference type="PANTHER" id="PTHR11465">
    <property type="entry name" value="CATALASE"/>
    <property type="match status" value="1"/>
</dbReference>
<evidence type="ECO:0000256" key="3">
    <source>
        <dbReference type="ARBA" id="ARBA00022617"/>
    </source>
</evidence>
<dbReference type="InterPro" id="IPR011614">
    <property type="entry name" value="Catalase_core"/>
</dbReference>
<dbReference type="PROSITE" id="PS51402">
    <property type="entry name" value="CATALASE_3"/>
    <property type="match status" value="1"/>
</dbReference>
<evidence type="ECO:0000256" key="4">
    <source>
        <dbReference type="ARBA" id="ARBA00022723"/>
    </source>
</evidence>
<sequence length="139" mass="15483">AFGYFECTHDITSYCKAKPFEYTGKKTPLAVRFSTVGGESGSADTARDARGFAVKFYTEDGIWDLVGINSPIFPIRDPMLFPSFIHTQKRNPQTHLKCQDAVDQNKLDMVSEDAVDQNKLDTVSGCCRPEQVGYGVMML</sequence>
<keyword evidence="4" id="KW-0479">Metal-binding</keyword>
<evidence type="ECO:0000256" key="6">
    <source>
        <dbReference type="ARBA" id="ARBA00023004"/>
    </source>
</evidence>
<dbReference type="SUPFAM" id="SSF56634">
    <property type="entry name" value="Heme-dependent catalase-like"/>
    <property type="match status" value="1"/>
</dbReference>
<protein>
    <recommendedName>
        <fullName evidence="7">Catalase core domain-containing protein</fullName>
    </recommendedName>
</protein>
<comment type="caution">
    <text evidence="8">The sequence shown here is derived from an EMBL/GenBank/DDBJ whole genome shotgun (WGS) entry which is preliminary data.</text>
</comment>
<keyword evidence="9" id="KW-1185">Reference proteome</keyword>
<accession>A0ABD3X8B7</accession>
<reference evidence="8 9" key="1">
    <citation type="submission" date="2024-11" db="EMBL/GenBank/DDBJ databases">
        <title>Chromosome-level genome assembly of the freshwater bivalve Anodonta woodiana.</title>
        <authorList>
            <person name="Chen X."/>
        </authorList>
    </citation>
    <scope>NUCLEOTIDE SEQUENCE [LARGE SCALE GENOMIC DNA]</scope>
    <source>
        <strain evidence="8">MN2024</strain>
        <tissue evidence="8">Gills</tissue>
    </source>
</reference>
<dbReference type="GO" id="GO:0004601">
    <property type="term" value="F:peroxidase activity"/>
    <property type="evidence" value="ECO:0007669"/>
    <property type="project" value="UniProtKB-KW"/>
</dbReference>
<dbReference type="PRINTS" id="PR00067">
    <property type="entry name" value="CATALASE"/>
</dbReference>
<proteinExistence type="inferred from homology"/>
<dbReference type="PANTHER" id="PTHR11465:SF9">
    <property type="entry name" value="CATALASE"/>
    <property type="match status" value="1"/>
</dbReference>
<evidence type="ECO:0000259" key="7">
    <source>
        <dbReference type="SMART" id="SM01060"/>
    </source>
</evidence>
<dbReference type="Pfam" id="PF00199">
    <property type="entry name" value="Catalase"/>
    <property type="match status" value="1"/>
</dbReference>
<organism evidence="8 9">
    <name type="scientific">Sinanodonta woodiana</name>
    <name type="common">Chinese pond mussel</name>
    <name type="synonym">Anodonta woodiana</name>
    <dbReference type="NCBI Taxonomy" id="1069815"/>
    <lineage>
        <taxon>Eukaryota</taxon>
        <taxon>Metazoa</taxon>
        <taxon>Spiralia</taxon>
        <taxon>Lophotrochozoa</taxon>
        <taxon>Mollusca</taxon>
        <taxon>Bivalvia</taxon>
        <taxon>Autobranchia</taxon>
        <taxon>Heteroconchia</taxon>
        <taxon>Palaeoheterodonta</taxon>
        <taxon>Unionida</taxon>
        <taxon>Unionoidea</taxon>
        <taxon>Unionidae</taxon>
        <taxon>Unioninae</taxon>
        <taxon>Sinanodonta</taxon>
    </lineage>
</organism>
<dbReference type="SMART" id="SM01060">
    <property type="entry name" value="Catalase"/>
    <property type="match status" value="1"/>
</dbReference>
<keyword evidence="2" id="KW-0575">Peroxidase</keyword>
<name>A0ABD3X8B7_SINWO</name>
<dbReference type="Gene3D" id="2.40.180.10">
    <property type="entry name" value="Catalase core domain"/>
    <property type="match status" value="1"/>
</dbReference>
<feature type="domain" description="Catalase core" evidence="7">
    <location>
        <begin position="1"/>
        <end position="138"/>
    </location>
</feature>
<dbReference type="GO" id="GO:0046872">
    <property type="term" value="F:metal ion binding"/>
    <property type="evidence" value="ECO:0007669"/>
    <property type="project" value="UniProtKB-KW"/>
</dbReference>
<evidence type="ECO:0000313" key="8">
    <source>
        <dbReference type="EMBL" id="KAL3881098.1"/>
    </source>
</evidence>
<dbReference type="InterPro" id="IPR018028">
    <property type="entry name" value="Catalase"/>
</dbReference>
<keyword evidence="5" id="KW-0560">Oxidoreductase</keyword>
<evidence type="ECO:0000313" key="9">
    <source>
        <dbReference type="Proteomes" id="UP001634394"/>
    </source>
</evidence>
<keyword evidence="6" id="KW-0408">Iron</keyword>
<comment type="similarity">
    <text evidence="1">Belongs to the catalase family.</text>
</comment>
<evidence type="ECO:0000256" key="1">
    <source>
        <dbReference type="ARBA" id="ARBA00005329"/>
    </source>
</evidence>
<dbReference type="Proteomes" id="UP001634394">
    <property type="component" value="Unassembled WGS sequence"/>
</dbReference>
<evidence type="ECO:0000256" key="2">
    <source>
        <dbReference type="ARBA" id="ARBA00022559"/>
    </source>
</evidence>
<dbReference type="AlphaFoldDB" id="A0ABD3X8B7"/>
<evidence type="ECO:0000256" key="5">
    <source>
        <dbReference type="ARBA" id="ARBA00023002"/>
    </source>
</evidence>